<evidence type="ECO:0000256" key="1">
    <source>
        <dbReference type="SAM" id="Phobius"/>
    </source>
</evidence>
<gene>
    <name evidence="2" type="ORF">A3C59_05280</name>
</gene>
<dbReference type="Gene3D" id="1.20.20.10">
    <property type="entry name" value="F1F0 ATP synthase subunit C"/>
    <property type="match status" value="1"/>
</dbReference>
<evidence type="ECO:0000313" key="2">
    <source>
        <dbReference type="EMBL" id="OGE31715.1"/>
    </source>
</evidence>
<name>A0A1F5JSY0_9BACT</name>
<organism evidence="2 3">
    <name type="scientific">Candidatus Daviesbacteria bacterium RIFCSPHIGHO2_02_FULL_36_13</name>
    <dbReference type="NCBI Taxonomy" id="1797768"/>
    <lineage>
        <taxon>Bacteria</taxon>
        <taxon>Candidatus Daviesiibacteriota</taxon>
    </lineage>
</organism>
<keyword evidence="1" id="KW-0812">Transmembrane</keyword>
<reference evidence="2 3" key="1">
    <citation type="journal article" date="2016" name="Nat. Commun.">
        <title>Thousands of microbial genomes shed light on interconnected biogeochemical processes in an aquifer system.</title>
        <authorList>
            <person name="Anantharaman K."/>
            <person name="Brown C.T."/>
            <person name="Hug L.A."/>
            <person name="Sharon I."/>
            <person name="Castelle C.J."/>
            <person name="Probst A.J."/>
            <person name="Thomas B.C."/>
            <person name="Singh A."/>
            <person name="Wilkins M.J."/>
            <person name="Karaoz U."/>
            <person name="Brodie E.L."/>
            <person name="Williams K.H."/>
            <person name="Hubbard S.S."/>
            <person name="Banfield J.F."/>
        </authorList>
    </citation>
    <scope>NUCLEOTIDE SEQUENCE [LARGE SCALE GENOMIC DNA]</scope>
</reference>
<keyword evidence="1" id="KW-0472">Membrane</keyword>
<dbReference type="AlphaFoldDB" id="A0A1F5JSY0"/>
<dbReference type="Proteomes" id="UP000176902">
    <property type="component" value="Unassembled WGS sequence"/>
</dbReference>
<proteinExistence type="predicted"/>
<evidence type="ECO:0000313" key="3">
    <source>
        <dbReference type="Proteomes" id="UP000176902"/>
    </source>
</evidence>
<dbReference type="STRING" id="1797768.A3C59_05280"/>
<keyword evidence="1" id="KW-1133">Transmembrane helix</keyword>
<accession>A0A1F5JSY0</accession>
<dbReference type="InterPro" id="IPR038662">
    <property type="entry name" value="ATP_synth_F0_csu_sf"/>
</dbReference>
<comment type="caution">
    <text evidence="2">The sequence shown here is derived from an EMBL/GenBank/DDBJ whole genome shotgun (WGS) entry which is preliminary data.</text>
</comment>
<protein>
    <submittedName>
        <fullName evidence="2">Uncharacterized protein</fullName>
    </submittedName>
</protein>
<sequence length="254" mass="26823">MRKIVVFLFVLFLFLYPIPYTLYPVSAQGIEGSAVYDIADNEAVDGDIVSISDNGLTRSTLESAENIFGVIVDTPLIVFRQEANNGKPVVRAGIAQVSITGINGAIAYGDKISASSIPGKGQKSNPGTTTLGTALAAFEGTTEADSGKIPVAIDITSGVQNNVANSIGAAFLRNLSDPEQFTNFIRYIAAGLVVLLSFTFAFLTFSKSITKGVEALGRNPLAKSTIQFSIIINVILLVISGIIGVTASYFIINF</sequence>
<dbReference type="EMBL" id="MFCV01000034">
    <property type="protein sequence ID" value="OGE31715.1"/>
    <property type="molecule type" value="Genomic_DNA"/>
</dbReference>
<feature type="transmembrane region" description="Helical" evidence="1">
    <location>
        <begin position="184"/>
        <end position="205"/>
    </location>
</feature>
<feature type="transmembrane region" description="Helical" evidence="1">
    <location>
        <begin position="226"/>
        <end position="252"/>
    </location>
</feature>